<feature type="compositionally biased region" description="Basic and acidic residues" evidence="1">
    <location>
        <begin position="572"/>
        <end position="591"/>
    </location>
</feature>
<name>A0A210QW18_MIZYE</name>
<feature type="region of interest" description="Disordered" evidence="1">
    <location>
        <begin position="572"/>
        <end position="592"/>
    </location>
</feature>
<reference evidence="2 3" key="1">
    <citation type="journal article" date="2017" name="Nat. Ecol. Evol.">
        <title>Scallop genome provides insights into evolution of bilaterian karyotype and development.</title>
        <authorList>
            <person name="Wang S."/>
            <person name="Zhang J."/>
            <person name="Jiao W."/>
            <person name="Li J."/>
            <person name="Xun X."/>
            <person name="Sun Y."/>
            <person name="Guo X."/>
            <person name="Huan P."/>
            <person name="Dong B."/>
            <person name="Zhang L."/>
            <person name="Hu X."/>
            <person name="Sun X."/>
            <person name="Wang J."/>
            <person name="Zhao C."/>
            <person name="Wang Y."/>
            <person name="Wang D."/>
            <person name="Huang X."/>
            <person name="Wang R."/>
            <person name="Lv J."/>
            <person name="Li Y."/>
            <person name="Zhang Z."/>
            <person name="Liu B."/>
            <person name="Lu W."/>
            <person name="Hui Y."/>
            <person name="Liang J."/>
            <person name="Zhou Z."/>
            <person name="Hou R."/>
            <person name="Li X."/>
            <person name="Liu Y."/>
            <person name="Li H."/>
            <person name="Ning X."/>
            <person name="Lin Y."/>
            <person name="Zhao L."/>
            <person name="Xing Q."/>
            <person name="Dou J."/>
            <person name="Li Y."/>
            <person name="Mao J."/>
            <person name="Guo H."/>
            <person name="Dou H."/>
            <person name="Li T."/>
            <person name="Mu C."/>
            <person name="Jiang W."/>
            <person name="Fu Q."/>
            <person name="Fu X."/>
            <person name="Miao Y."/>
            <person name="Liu J."/>
            <person name="Yu Q."/>
            <person name="Li R."/>
            <person name="Liao H."/>
            <person name="Li X."/>
            <person name="Kong Y."/>
            <person name="Jiang Z."/>
            <person name="Chourrout D."/>
            <person name="Li R."/>
            <person name="Bao Z."/>
        </authorList>
    </citation>
    <scope>NUCLEOTIDE SEQUENCE [LARGE SCALE GENOMIC DNA]</scope>
    <source>
        <strain evidence="2 3">PY_sf001</strain>
    </source>
</reference>
<dbReference type="AlphaFoldDB" id="A0A210QW18"/>
<feature type="compositionally biased region" description="Basic and acidic residues" evidence="1">
    <location>
        <begin position="78"/>
        <end position="89"/>
    </location>
</feature>
<comment type="caution">
    <text evidence="2">The sequence shown here is derived from an EMBL/GenBank/DDBJ whole genome shotgun (WGS) entry which is preliminary data.</text>
</comment>
<dbReference type="Proteomes" id="UP000242188">
    <property type="component" value="Unassembled WGS sequence"/>
</dbReference>
<organism evidence="2 3">
    <name type="scientific">Mizuhopecten yessoensis</name>
    <name type="common">Japanese scallop</name>
    <name type="synonym">Patinopecten yessoensis</name>
    <dbReference type="NCBI Taxonomy" id="6573"/>
    <lineage>
        <taxon>Eukaryota</taxon>
        <taxon>Metazoa</taxon>
        <taxon>Spiralia</taxon>
        <taxon>Lophotrochozoa</taxon>
        <taxon>Mollusca</taxon>
        <taxon>Bivalvia</taxon>
        <taxon>Autobranchia</taxon>
        <taxon>Pteriomorphia</taxon>
        <taxon>Pectinida</taxon>
        <taxon>Pectinoidea</taxon>
        <taxon>Pectinidae</taxon>
        <taxon>Mizuhopecten</taxon>
    </lineage>
</organism>
<evidence type="ECO:0000313" key="3">
    <source>
        <dbReference type="Proteomes" id="UP000242188"/>
    </source>
</evidence>
<protein>
    <submittedName>
        <fullName evidence="2">Uncharacterized protein</fullName>
    </submittedName>
</protein>
<proteinExistence type="predicted"/>
<feature type="region of interest" description="Disordered" evidence="1">
    <location>
        <begin position="47"/>
        <end position="126"/>
    </location>
</feature>
<accession>A0A210QW18</accession>
<keyword evidence="3" id="KW-1185">Reference proteome</keyword>
<dbReference type="EMBL" id="NEDP02001616">
    <property type="protein sequence ID" value="OWF52852.1"/>
    <property type="molecule type" value="Genomic_DNA"/>
</dbReference>
<dbReference type="OrthoDB" id="10446373at2759"/>
<gene>
    <name evidence="2" type="ORF">KP79_PYT15033</name>
</gene>
<evidence type="ECO:0000256" key="1">
    <source>
        <dbReference type="SAM" id="MobiDB-lite"/>
    </source>
</evidence>
<sequence length="1206" mass="134589">MKVPPDVRHMKTASVVLTKLTPTDLPKGVTCNIQQTATCSMVNAAHNARQDSSSSSVSEVPEDAKSRRDVSCTTSYSEEGRAGDIHSHAILDSAEAQKSETASLDTLPFPSADRNMAPPKRDFKHESTKICTSENLPYIESPRKRRKLHFTTSPKNYDAYSQVLPDADIKESNITSNANEQASTSKDKQIGTKGSLNMPTVIEMRFGNHVNEPSCSTIPYIRKKISDTVLGKIQLVNNTAKQMSCNKEFLSSHTESISKALSVKCFDGKTMKNVESSICNDNEQSSKSKACTINRCDVSVKRPTLPHSDKIDCFNQPKSSKKSKTKLENITAKLMREKQEAVNFASTESICLNSSPYSSKIKRETLGTAEYTSIMPMNRQHSADQRGHRARKRPVQKQYLRAGSAINVSLKELIPKERCSSVPSSSENKLNVTRKMLKTAISASTDSIKAKYIPQEDWLQGTQKNVPNILVKSKFATKSKGSSNLEQAATCSKSSTSDQMCKDSSETASVELCRLQKNKSIGNPEILTKIKPKKNRKKQGESFTDELVQPGPSGYRKISGVVVEGNALTETSDKSDHISDTGRISPKKERTSNAVHIKSANAFPHMKELHLPVKGSQMPIIKTSPQKGKRVTSTYKNEIGSDSPISFNFSSKIKTDIPKDTNEVVETTSLPSKSTPSIKPVVQMGSFAISKSQEIIPIKSNESFLTPNTKQNVITPKRVGHAISYAEYCAQMDDAEASHDAAKSKPRWNSEFDVVKVTETQKSDVDIRNNLNDQLRDDANSLLKKLNQLHVNNSKCSEDTKSAQYSDTVGEHDCSEVVIKQEKDEDPIKVDIDDDDDDTASVHLSDHRYTKTPDASPAKPLTKDILHQISTKSGTVAMVNRKQTTEVERKQPVYAVKYGNKLFLIHSKDDKNNGDVKTGTNNPKGVSSFKAISPKIEIKTDKEQTLKDSPNLAKKKTNRKINTGKLVPKRKLDFIRQLVLNQKYLRRKKKQEKQSIYSCRSNRTSVIRNAKVVYITRSNDTIQTTTSRVSITLTKGTDAELKRWSRYADFKAQLTYHDEDNTLIHIKVDELQPGFYKMMPVSDTSDTKTTTVILSCLPPHPDAITEGDAFIAVGPLRNVVDTGEDVKQTEEWSLSQLGKNLISILPSTAMCHGNLYSSDVSYRPKMDAREWYGASVFDIFTRKYCRQKRVLQRRKWDKNPYDKTFN</sequence>
<feature type="region of interest" description="Disordered" evidence="1">
    <location>
        <begin position="532"/>
        <end position="551"/>
    </location>
</feature>
<evidence type="ECO:0000313" key="2">
    <source>
        <dbReference type="EMBL" id="OWF52852.1"/>
    </source>
</evidence>